<evidence type="ECO:0000313" key="2">
    <source>
        <dbReference type="Proteomes" id="UP000198983"/>
    </source>
</evidence>
<accession>A0A1H1X953</accession>
<dbReference type="Gene3D" id="2.60.120.620">
    <property type="entry name" value="q2cbj1_9rhob like domain"/>
    <property type="match status" value="1"/>
</dbReference>
<dbReference type="STRING" id="117157.SAMN04489717_4849"/>
<evidence type="ECO:0000313" key="1">
    <source>
        <dbReference type="EMBL" id="SDT05139.1"/>
    </source>
</evidence>
<dbReference type="GO" id="GO:0016706">
    <property type="term" value="F:2-oxoglutarate-dependent dioxygenase activity"/>
    <property type="evidence" value="ECO:0007669"/>
    <property type="project" value="UniProtKB-ARBA"/>
</dbReference>
<name>A0A1H1X953_9ACTN</name>
<organism evidence="1 2">
    <name type="scientific">Actinopolymorpha singaporensis</name>
    <dbReference type="NCBI Taxonomy" id="117157"/>
    <lineage>
        <taxon>Bacteria</taxon>
        <taxon>Bacillati</taxon>
        <taxon>Actinomycetota</taxon>
        <taxon>Actinomycetes</taxon>
        <taxon>Propionibacteriales</taxon>
        <taxon>Actinopolymorphaceae</taxon>
        <taxon>Actinopolymorpha</taxon>
    </lineage>
</organism>
<dbReference type="EMBL" id="LT629732">
    <property type="protein sequence ID" value="SDT05139.1"/>
    <property type="molecule type" value="Genomic_DNA"/>
</dbReference>
<keyword evidence="1" id="KW-0560">Oxidoreductase</keyword>
<dbReference type="Pfam" id="PF05721">
    <property type="entry name" value="PhyH"/>
    <property type="match status" value="1"/>
</dbReference>
<reference evidence="1 2" key="1">
    <citation type="submission" date="2016-10" db="EMBL/GenBank/DDBJ databases">
        <authorList>
            <person name="de Groot N.N."/>
        </authorList>
    </citation>
    <scope>NUCLEOTIDE SEQUENCE [LARGE SCALE GENOMIC DNA]</scope>
    <source>
        <strain evidence="1 2">DSM 22024</strain>
    </source>
</reference>
<keyword evidence="2" id="KW-1185">Reference proteome</keyword>
<dbReference type="InterPro" id="IPR008775">
    <property type="entry name" value="Phytyl_CoA_dOase-like"/>
</dbReference>
<gene>
    <name evidence="1" type="ORF">SAMN04489717_4849</name>
</gene>
<keyword evidence="1" id="KW-0223">Dioxygenase</keyword>
<proteinExistence type="predicted"/>
<dbReference type="SUPFAM" id="SSF51197">
    <property type="entry name" value="Clavaminate synthase-like"/>
    <property type="match status" value="1"/>
</dbReference>
<dbReference type="Proteomes" id="UP000198983">
    <property type="component" value="Chromosome I"/>
</dbReference>
<protein>
    <submittedName>
        <fullName evidence="1">Phytanoyl-CoA dioxygenase (PhyH)</fullName>
    </submittedName>
</protein>
<dbReference type="OrthoDB" id="7054292at2"/>
<dbReference type="RefSeq" id="WP_092655869.1">
    <property type="nucleotide sequence ID" value="NZ_LT629732.1"/>
</dbReference>
<sequence length="296" mass="33646">MGTIREADYQHWREHGYVVVPLLDDEQVRATVENIHEYMPPWEEYARHPRWYEESVAAKSGRLRTYATFPFVGDALNETTLHPELIAFAERVIGTDRLMLSHGQLGGKYAGTRDFEQQLHLDYGNNTLVCPPPDEEIVDLPAIIYYTDVTVDLSPTYVVSQKFTRDLPREPRFHTREGSPDLYAHEVPVVVPAGSVLIYSMNTFHRGSALTASEGLRYAQNIGFKRVDTPWCGQVTFQHDGGSPEMNHFLEHATPRQREFVGFPRVGDPYWNKSTVANVGARYPGMDMSPYLAALT</sequence>
<dbReference type="AlphaFoldDB" id="A0A1H1X953"/>